<dbReference type="GO" id="GO:0006307">
    <property type="term" value="P:DNA alkylation repair"/>
    <property type="evidence" value="ECO:0007669"/>
    <property type="project" value="UniProtKB-UniRule"/>
</dbReference>
<dbReference type="Gene3D" id="3.30.160.70">
    <property type="entry name" value="Methylated DNA-protein cysteine methyltransferase domain"/>
    <property type="match status" value="1"/>
</dbReference>
<comment type="function">
    <text evidence="9">Involved in the cellular defense against the biological effects of O6-methylguanine (O6-MeG) and O4-methylthymine (O4-MeT) in DNA. Repairs the methylated nucleobase in DNA by stoichiometrically transferring the methyl group to a cysteine residue in the enzyme. This is a suicide reaction: the enzyme is irreversibly inactivated.</text>
</comment>
<dbReference type="EMBL" id="CP054139">
    <property type="protein sequence ID" value="QKJ29588.1"/>
    <property type="molecule type" value="Genomic_DNA"/>
</dbReference>
<evidence type="ECO:0000259" key="10">
    <source>
        <dbReference type="Pfam" id="PF01035"/>
    </source>
</evidence>
<dbReference type="InterPro" id="IPR036631">
    <property type="entry name" value="MGMT_N_sf"/>
</dbReference>
<organism evidence="12 13">
    <name type="scientific">Mucilaginibacter mali</name>
    <dbReference type="NCBI Taxonomy" id="2740462"/>
    <lineage>
        <taxon>Bacteria</taxon>
        <taxon>Pseudomonadati</taxon>
        <taxon>Bacteroidota</taxon>
        <taxon>Sphingobacteriia</taxon>
        <taxon>Sphingobacteriales</taxon>
        <taxon>Sphingobacteriaceae</taxon>
        <taxon>Mucilaginibacter</taxon>
    </lineage>
</organism>
<evidence type="ECO:0000256" key="6">
    <source>
        <dbReference type="ARBA" id="ARBA00022763"/>
    </source>
</evidence>
<dbReference type="FunFam" id="1.10.10.10:FF:000214">
    <property type="entry name" value="Methylated-DNA--protein-cysteine methyltransferase"/>
    <property type="match status" value="1"/>
</dbReference>
<comment type="catalytic activity">
    <reaction evidence="8 9">
        <text>a 6-O-methyl-2'-deoxyguanosine in DNA + L-cysteinyl-[protein] = S-methyl-L-cysteinyl-[protein] + a 2'-deoxyguanosine in DNA</text>
        <dbReference type="Rhea" id="RHEA:24000"/>
        <dbReference type="Rhea" id="RHEA-COMP:10131"/>
        <dbReference type="Rhea" id="RHEA-COMP:10132"/>
        <dbReference type="Rhea" id="RHEA-COMP:11367"/>
        <dbReference type="Rhea" id="RHEA-COMP:11368"/>
        <dbReference type="ChEBI" id="CHEBI:29950"/>
        <dbReference type="ChEBI" id="CHEBI:82612"/>
        <dbReference type="ChEBI" id="CHEBI:85445"/>
        <dbReference type="ChEBI" id="CHEBI:85448"/>
        <dbReference type="EC" id="2.1.1.63"/>
    </reaction>
</comment>
<dbReference type="SUPFAM" id="SSF53155">
    <property type="entry name" value="Methylated DNA-protein cysteine methyltransferase domain"/>
    <property type="match status" value="1"/>
</dbReference>
<dbReference type="CDD" id="cd06445">
    <property type="entry name" value="ATase"/>
    <property type="match status" value="1"/>
</dbReference>
<evidence type="ECO:0000256" key="3">
    <source>
        <dbReference type="ARBA" id="ARBA00022490"/>
    </source>
</evidence>
<dbReference type="PANTHER" id="PTHR10815">
    <property type="entry name" value="METHYLATED-DNA--PROTEIN-CYSTEINE METHYLTRANSFERASE"/>
    <property type="match status" value="1"/>
</dbReference>
<gene>
    <name evidence="12" type="ORF">HQ865_07430</name>
</gene>
<evidence type="ECO:0000256" key="5">
    <source>
        <dbReference type="ARBA" id="ARBA00022679"/>
    </source>
</evidence>
<keyword evidence="7 9" id="KW-0234">DNA repair</keyword>
<feature type="domain" description="Methylated-DNA-[protein]-cysteine S-methyltransferase DNA binding" evidence="10">
    <location>
        <begin position="70"/>
        <end position="149"/>
    </location>
</feature>
<comment type="similarity">
    <text evidence="2 9">Belongs to the MGMT family.</text>
</comment>
<keyword evidence="4 9" id="KW-0489">Methyltransferase</keyword>
<evidence type="ECO:0000313" key="12">
    <source>
        <dbReference type="EMBL" id="QKJ29588.1"/>
    </source>
</evidence>
<dbReference type="Gene3D" id="1.10.10.10">
    <property type="entry name" value="Winged helix-like DNA-binding domain superfamily/Winged helix DNA-binding domain"/>
    <property type="match status" value="1"/>
</dbReference>
<proteinExistence type="inferred from homology"/>
<evidence type="ECO:0000256" key="1">
    <source>
        <dbReference type="ARBA" id="ARBA00001286"/>
    </source>
</evidence>
<evidence type="ECO:0000256" key="2">
    <source>
        <dbReference type="ARBA" id="ARBA00008711"/>
    </source>
</evidence>
<accession>A0A7D4PT29</accession>
<keyword evidence="3 9" id="KW-0963">Cytoplasm</keyword>
<dbReference type="HAMAP" id="MF_00772">
    <property type="entry name" value="OGT"/>
    <property type="match status" value="1"/>
</dbReference>
<protein>
    <recommendedName>
        <fullName evidence="9">Methylated-DNA--protein-cysteine methyltransferase</fullName>
        <ecNumber evidence="9">2.1.1.63</ecNumber>
    </recommendedName>
    <alternativeName>
        <fullName evidence="9">6-O-methylguanine-DNA methyltransferase</fullName>
        <shortName evidence="9">MGMT</shortName>
    </alternativeName>
    <alternativeName>
        <fullName evidence="9">O-6-methylguanine-DNA-alkyltransferase</fullName>
    </alternativeName>
</protein>
<feature type="active site" description="Nucleophile; methyl group acceptor" evidence="9">
    <location>
        <position position="121"/>
    </location>
</feature>
<dbReference type="GO" id="GO:0005737">
    <property type="term" value="C:cytoplasm"/>
    <property type="evidence" value="ECO:0007669"/>
    <property type="project" value="UniProtKB-SubCell"/>
</dbReference>
<sequence length="160" mass="17868">MPVIYHTTPIGLARIEDEDGMICSVTVHEIPVDDATDTSPAINDAAKQLDEYFAGKRKIFDFPFQQKGTDFQQEVWKHLFQISYAETISYATLSKRMNNPLAIRAIASANGRNSMWIVVPCHRVIGSDGSLTGYAGGLWRKQYLLELEARVQGVGQTSLF</sequence>
<dbReference type="InterPro" id="IPR014048">
    <property type="entry name" value="MethylDNA_cys_MeTrfase_DNA-bd"/>
</dbReference>
<dbReference type="RefSeq" id="WP_173414280.1">
    <property type="nucleotide sequence ID" value="NZ_CP054139.1"/>
</dbReference>
<keyword evidence="5 9" id="KW-0808">Transferase</keyword>
<keyword evidence="6 9" id="KW-0227">DNA damage</keyword>
<evidence type="ECO:0000259" key="11">
    <source>
        <dbReference type="Pfam" id="PF02870"/>
    </source>
</evidence>
<dbReference type="PANTHER" id="PTHR10815:SF13">
    <property type="entry name" value="METHYLATED-DNA--PROTEIN-CYSTEINE METHYLTRANSFERASE"/>
    <property type="match status" value="1"/>
</dbReference>
<dbReference type="PROSITE" id="PS00374">
    <property type="entry name" value="MGMT"/>
    <property type="match status" value="1"/>
</dbReference>
<comment type="catalytic activity">
    <reaction evidence="1 9">
        <text>a 4-O-methyl-thymidine in DNA + L-cysteinyl-[protein] = a thymidine in DNA + S-methyl-L-cysteinyl-[protein]</text>
        <dbReference type="Rhea" id="RHEA:53428"/>
        <dbReference type="Rhea" id="RHEA-COMP:10131"/>
        <dbReference type="Rhea" id="RHEA-COMP:10132"/>
        <dbReference type="Rhea" id="RHEA-COMP:13555"/>
        <dbReference type="Rhea" id="RHEA-COMP:13556"/>
        <dbReference type="ChEBI" id="CHEBI:29950"/>
        <dbReference type="ChEBI" id="CHEBI:82612"/>
        <dbReference type="ChEBI" id="CHEBI:137386"/>
        <dbReference type="ChEBI" id="CHEBI:137387"/>
        <dbReference type="EC" id="2.1.1.63"/>
    </reaction>
</comment>
<dbReference type="GO" id="GO:0032259">
    <property type="term" value="P:methylation"/>
    <property type="evidence" value="ECO:0007669"/>
    <property type="project" value="UniProtKB-KW"/>
</dbReference>
<dbReference type="EC" id="2.1.1.63" evidence="9"/>
<keyword evidence="13" id="KW-1185">Reference proteome</keyword>
<dbReference type="NCBIfam" id="TIGR00589">
    <property type="entry name" value="ogt"/>
    <property type="match status" value="1"/>
</dbReference>
<dbReference type="InterPro" id="IPR023546">
    <property type="entry name" value="MGMT"/>
</dbReference>
<feature type="domain" description="Methylguanine DNA methyltransferase ribonuclease-like" evidence="11">
    <location>
        <begin position="36"/>
        <end position="65"/>
    </location>
</feature>
<evidence type="ECO:0000256" key="8">
    <source>
        <dbReference type="ARBA" id="ARBA00049348"/>
    </source>
</evidence>
<evidence type="ECO:0000313" key="13">
    <source>
        <dbReference type="Proteomes" id="UP000505355"/>
    </source>
</evidence>
<dbReference type="InterPro" id="IPR001497">
    <property type="entry name" value="MethylDNA_cys_MeTrfase_AS"/>
</dbReference>
<dbReference type="InterPro" id="IPR008332">
    <property type="entry name" value="MethylG_MeTrfase_N"/>
</dbReference>
<dbReference type="Pfam" id="PF01035">
    <property type="entry name" value="DNA_binding_1"/>
    <property type="match status" value="1"/>
</dbReference>
<reference evidence="12 13" key="1">
    <citation type="submission" date="2020-05" db="EMBL/GenBank/DDBJ databases">
        <title>Mucilaginibacter mali sp. nov.</title>
        <authorList>
            <person name="Kim H.S."/>
            <person name="Lee K.C."/>
            <person name="Suh M.K."/>
            <person name="Kim J.-S."/>
            <person name="Han K.-I."/>
            <person name="Eom M.K."/>
            <person name="Shin Y.K."/>
            <person name="Lee J.-S."/>
        </authorList>
    </citation>
    <scope>NUCLEOTIDE SEQUENCE [LARGE SCALE GENOMIC DNA]</scope>
    <source>
        <strain evidence="12 13">G2-14</strain>
    </source>
</reference>
<evidence type="ECO:0000256" key="9">
    <source>
        <dbReference type="HAMAP-Rule" id="MF_00772"/>
    </source>
</evidence>
<evidence type="ECO:0000256" key="7">
    <source>
        <dbReference type="ARBA" id="ARBA00023204"/>
    </source>
</evidence>
<name>A0A7D4PT29_9SPHI</name>
<dbReference type="AlphaFoldDB" id="A0A7D4PT29"/>
<dbReference type="SUPFAM" id="SSF46767">
    <property type="entry name" value="Methylated DNA-protein cysteine methyltransferase, C-terminal domain"/>
    <property type="match status" value="1"/>
</dbReference>
<dbReference type="InterPro" id="IPR036388">
    <property type="entry name" value="WH-like_DNA-bd_sf"/>
</dbReference>
<dbReference type="Pfam" id="PF02870">
    <property type="entry name" value="Methyltransf_1N"/>
    <property type="match status" value="1"/>
</dbReference>
<comment type="miscellaneous">
    <text evidence="9">This enzyme catalyzes only one turnover and therefore is not strictly catalytic. According to one definition, an enzyme is a biocatalyst that acts repeatedly and over many reaction cycles.</text>
</comment>
<comment type="subcellular location">
    <subcellularLocation>
        <location evidence="9">Cytoplasm</location>
    </subcellularLocation>
</comment>
<dbReference type="KEGG" id="mmab:HQ865_07430"/>
<dbReference type="Proteomes" id="UP000505355">
    <property type="component" value="Chromosome"/>
</dbReference>
<evidence type="ECO:0000256" key="4">
    <source>
        <dbReference type="ARBA" id="ARBA00022603"/>
    </source>
</evidence>
<dbReference type="GO" id="GO:0003908">
    <property type="term" value="F:methylated-DNA-[protein]-cysteine S-methyltransferase activity"/>
    <property type="evidence" value="ECO:0007669"/>
    <property type="project" value="UniProtKB-UniRule"/>
</dbReference>
<dbReference type="InterPro" id="IPR036217">
    <property type="entry name" value="MethylDNA_cys_MeTrfase_DNAb"/>
</dbReference>